<protein>
    <submittedName>
        <fullName evidence="2">Uncharacterized protein</fullName>
    </submittedName>
</protein>
<feature type="compositionally biased region" description="Polar residues" evidence="1">
    <location>
        <begin position="38"/>
        <end position="52"/>
    </location>
</feature>
<feature type="region of interest" description="Disordered" evidence="1">
    <location>
        <begin position="1"/>
        <end position="57"/>
    </location>
</feature>
<organism evidence="2">
    <name type="scientific">Cucumis melo</name>
    <name type="common">Muskmelon</name>
    <dbReference type="NCBI Taxonomy" id="3656"/>
    <lineage>
        <taxon>Eukaryota</taxon>
        <taxon>Viridiplantae</taxon>
        <taxon>Streptophyta</taxon>
        <taxon>Embryophyta</taxon>
        <taxon>Tracheophyta</taxon>
        <taxon>Spermatophyta</taxon>
        <taxon>Magnoliopsida</taxon>
        <taxon>eudicotyledons</taxon>
        <taxon>Gunneridae</taxon>
        <taxon>Pentapetalae</taxon>
        <taxon>rosids</taxon>
        <taxon>fabids</taxon>
        <taxon>Cucurbitales</taxon>
        <taxon>Cucurbitaceae</taxon>
        <taxon>Benincaseae</taxon>
        <taxon>Cucumis</taxon>
    </lineage>
</organism>
<dbReference type="EnsemblPlants" id="MELO3C031828.2.1">
    <property type="protein sequence ID" value="MELO3C031828.2.1"/>
    <property type="gene ID" value="MELO3C031828.2"/>
</dbReference>
<evidence type="ECO:0000313" key="2">
    <source>
        <dbReference type="EnsemblPlants" id="MELO3C031828.2.1"/>
    </source>
</evidence>
<feature type="compositionally biased region" description="Low complexity" evidence="1">
    <location>
        <begin position="1"/>
        <end position="33"/>
    </location>
</feature>
<evidence type="ECO:0000256" key="1">
    <source>
        <dbReference type="SAM" id="MobiDB-lite"/>
    </source>
</evidence>
<dbReference type="AlphaFoldDB" id="A0A9I9ECC7"/>
<name>A0A9I9ECC7_CUCME</name>
<proteinExistence type="predicted"/>
<accession>A0A9I9ECC7</accession>
<reference evidence="2" key="1">
    <citation type="submission" date="2023-03" db="UniProtKB">
        <authorList>
            <consortium name="EnsemblPlants"/>
        </authorList>
    </citation>
    <scope>IDENTIFICATION</scope>
</reference>
<dbReference type="Gramene" id="MELO3C031828.2.1">
    <property type="protein sequence ID" value="MELO3C031828.2.1"/>
    <property type="gene ID" value="MELO3C031828.2"/>
</dbReference>
<sequence length="91" mass="9515">MTSSFDSSASSSSSLDSTTTTTSSADASSISATPAFSPDSSAQLPTTTTSPIGSPFAETSRLFTNGFLADGFMERRFKSQLLVETNIIFIL</sequence>